<evidence type="ECO:0000313" key="5">
    <source>
        <dbReference type="Proteomes" id="UP000663608"/>
    </source>
</evidence>
<dbReference type="InterPro" id="IPR001155">
    <property type="entry name" value="OxRdtase_FMN_N"/>
</dbReference>
<keyword evidence="5" id="KW-1185">Reference proteome</keyword>
<organism evidence="4 5">
    <name type="scientific">Lactococcus taiwanensis</name>
    <dbReference type="NCBI Taxonomy" id="1151742"/>
    <lineage>
        <taxon>Bacteria</taxon>
        <taxon>Bacillati</taxon>
        <taxon>Bacillota</taxon>
        <taxon>Bacilli</taxon>
        <taxon>Lactobacillales</taxon>
        <taxon>Streptococcaceae</taxon>
        <taxon>Lactococcus</taxon>
    </lineage>
</organism>
<dbReference type="GO" id="GO:0010181">
    <property type="term" value="F:FMN binding"/>
    <property type="evidence" value="ECO:0007669"/>
    <property type="project" value="InterPro"/>
</dbReference>
<reference evidence="4 5" key="1">
    <citation type="submission" date="2021-02" db="EMBL/GenBank/DDBJ databases">
        <title>Complete genome sequence of Lactococcus lactis strain K_LL004.</title>
        <authorList>
            <person name="Kim H.B."/>
        </authorList>
    </citation>
    <scope>NUCLEOTIDE SEQUENCE [LARGE SCALE GENOMIC DNA]</scope>
    <source>
        <strain evidence="4 5">K_LL004</strain>
    </source>
</reference>
<dbReference type="GO" id="GO:0016491">
    <property type="term" value="F:oxidoreductase activity"/>
    <property type="evidence" value="ECO:0007669"/>
    <property type="project" value="UniProtKB-KW"/>
</dbReference>
<keyword evidence="2" id="KW-0560">Oxidoreductase</keyword>
<dbReference type="Proteomes" id="UP000663608">
    <property type="component" value="Chromosome"/>
</dbReference>
<dbReference type="SUPFAM" id="SSF51395">
    <property type="entry name" value="FMN-linked oxidoreductases"/>
    <property type="match status" value="1"/>
</dbReference>
<proteinExistence type="predicted"/>
<sequence length="360" mass="39342">MNLNQPLVLRSGVTLKNRLIMAPMTVVLSFHDGIVTQEEIQHYGMRSKGLGAVITGTANVTDNGKGWPGELTIATDDAIARLTELSAAIHAGGAKAILQIFHAGRMTSEKTIGEQPVSASSVAAEVPGSEIPRELSENEIEALIEAFGQATRRAIAAGFDGVEIHGANMYLLHQFFSPHSNRRTDHWGGSLEKRMNFPLAVIDRVAQEVAKTSRPFAIGYRLSPVEATVPGIRFEDTLAFVEQLKTKPLDYLHISLKHFTRRANSQAYQEKSELAYIHEAVAGVMPVIGVGGVRTKEDVEALLENADAAAIAQQLLVDPEFPLKVTGEITDDPVSKPFGEAIKDLPMPHPMFKYLEKRYK</sequence>
<evidence type="ECO:0000259" key="3">
    <source>
        <dbReference type="Pfam" id="PF00724"/>
    </source>
</evidence>
<dbReference type="AlphaFoldDB" id="A0AA45KHE0"/>
<evidence type="ECO:0000256" key="2">
    <source>
        <dbReference type="ARBA" id="ARBA00023002"/>
    </source>
</evidence>
<dbReference type="Gene3D" id="3.20.20.70">
    <property type="entry name" value="Aldolase class I"/>
    <property type="match status" value="1"/>
</dbReference>
<keyword evidence="1" id="KW-0285">Flavoprotein</keyword>
<dbReference type="KEGG" id="lti:JW886_09100"/>
<dbReference type="Pfam" id="PF00724">
    <property type="entry name" value="Oxidored_FMN"/>
    <property type="match status" value="1"/>
</dbReference>
<accession>A0AA45KHE0</accession>
<evidence type="ECO:0000256" key="1">
    <source>
        <dbReference type="ARBA" id="ARBA00022630"/>
    </source>
</evidence>
<dbReference type="PANTHER" id="PTHR43656:SF2">
    <property type="entry name" value="BINDING OXIDOREDUCTASE, PUTATIVE (AFU_ORTHOLOGUE AFUA_2G08260)-RELATED"/>
    <property type="match status" value="1"/>
</dbReference>
<dbReference type="PANTHER" id="PTHR43656">
    <property type="entry name" value="BINDING OXIDOREDUCTASE, PUTATIVE (AFU_ORTHOLOGUE AFUA_2G08260)-RELATED"/>
    <property type="match status" value="1"/>
</dbReference>
<dbReference type="CDD" id="cd04735">
    <property type="entry name" value="OYE_like_4_FMN"/>
    <property type="match status" value="1"/>
</dbReference>
<dbReference type="InterPro" id="IPR051799">
    <property type="entry name" value="NADH_flavin_oxidoreductase"/>
</dbReference>
<dbReference type="EMBL" id="CP070872">
    <property type="protein sequence ID" value="QSE76593.1"/>
    <property type="molecule type" value="Genomic_DNA"/>
</dbReference>
<feature type="domain" description="NADH:flavin oxidoreductase/NADH oxidase N-terminal" evidence="3">
    <location>
        <begin position="3"/>
        <end position="330"/>
    </location>
</feature>
<name>A0AA45KHE0_9LACT</name>
<dbReference type="InterPro" id="IPR013785">
    <property type="entry name" value="Aldolase_TIM"/>
</dbReference>
<gene>
    <name evidence="4" type="ORF">JW886_09100</name>
</gene>
<protein>
    <submittedName>
        <fullName evidence="4">NADH-dependent flavin oxidoreductase</fullName>
    </submittedName>
</protein>
<evidence type="ECO:0000313" key="4">
    <source>
        <dbReference type="EMBL" id="QSE76593.1"/>
    </source>
</evidence>